<keyword evidence="1" id="KW-0677">Repeat</keyword>
<dbReference type="FunFam" id="1.25.40.1040:FF:000003">
    <property type="entry name" value="N-terminal acetyltransferase A, auxiliary subunit"/>
    <property type="match status" value="1"/>
</dbReference>
<evidence type="ECO:0000313" key="3">
    <source>
        <dbReference type="EMBL" id="KAA8897491.1"/>
    </source>
</evidence>
<dbReference type="PANTHER" id="PTHR22767:SF2">
    <property type="entry name" value="N(ALPHA)-ACETYLTRANSFERASE 15_16, ISOFORM A"/>
    <property type="match status" value="1"/>
</dbReference>
<dbReference type="SUPFAM" id="SSF48452">
    <property type="entry name" value="TPR-like"/>
    <property type="match status" value="2"/>
</dbReference>
<accession>A0A642UGS5</accession>
<evidence type="ECO:0000256" key="1">
    <source>
        <dbReference type="ARBA" id="ARBA00022737"/>
    </source>
</evidence>
<dbReference type="RefSeq" id="XP_034010002.1">
    <property type="nucleotide sequence ID" value="XM_034158164.1"/>
</dbReference>
<dbReference type="EMBL" id="SWFT01000156">
    <property type="protein sequence ID" value="KAA8897491.1"/>
    <property type="molecule type" value="Genomic_DNA"/>
</dbReference>
<sequence length="737" mass="83625">MAPKKAATPIFANKEDGQFREALKLYDSKQYKKALKLVDQTLKKNSAHAESAALKGCLNFQLGHKDDAEPYITKAIAKEPNNFLVCHLAGIYYRSVENYPEAAKWLKASMDNGSPNKPILRDLASLQSQVRDYKHLKESRQQYLESQPGYRANWTGVAVSHHLAGDPKQAVSTLVKIEDLIKPHMTDADKYEHSECVLYKVSLIAESGDYQQALETLETDSESILDRLSFHEYKAKYLMLLGRKDEAATEYRRLLQRNPDNAGYYKLLETALGTSNADFVVRYSLYQKLASFYPKSDPPAFLPLTFLPADSPQFAESARNYVIGQLKRGVPSTFVNVKPIYKNKAKRAVIEGLVTDFYETQVPELEKKNPTIRVWTQYFLAQNYLYQGHYDQAQRYVDLALKHSPTLVELYILKARITKHQGKPQEAAQIMDEGRQLDLQDRFVNSKATKYLLRADRVDDAVATISLFTKLDDDAVNGCKDLHLMQVNWLLVESGEAYTRLYREAQAVDDEEHQELAELYRGLAFKRFHSVVKVFETFYNDQYDFHSYCMRRGTPRDYVATLKWEDRIHGTPIYVRAIKGLSDLYFDLAKAQQTAASATNGSTAAKKPQKKAKRKYTKKQKEWATKVESVKDDQDPFGVTAYDEVASAGNALDQLLTLVKPLSEEAKDYVTTWRVLFDIYLLQQKYVLALSALKQLARLGDDVTAKVATLKETVEGDSDANAAIKQVVAKGIDAAFG</sequence>
<evidence type="ECO:0000313" key="4">
    <source>
        <dbReference type="Proteomes" id="UP000449547"/>
    </source>
</evidence>
<dbReference type="OMA" id="HTAINYD"/>
<dbReference type="AlphaFoldDB" id="A0A642UGS5"/>
<dbReference type="InterPro" id="IPR011990">
    <property type="entry name" value="TPR-like_helical_dom_sf"/>
</dbReference>
<gene>
    <name evidence="3" type="ORF">DIURU_005207</name>
</gene>
<dbReference type="GeneID" id="54783858"/>
<proteinExistence type="predicted"/>
<dbReference type="Gene3D" id="1.25.40.1040">
    <property type="match status" value="1"/>
</dbReference>
<keyword evidence="4" id="KW-1185">Reference proteome</keyword>
<protein>
    <submittedName>
        <fullName evidence="3">Uncharacterized protein</fullName>
    </submittedName>
</protein>
<dbReference type="InterPro" id="IPR019734">
    <property type="entry name" value="TPR_rpt"/>
</dbReference>
<comment type="caution">
    <text evidence="3">The sequence shown here is derived from an EMBL/GenBank/DDBJ whole genome shotgun (WGS) entry which is preliminary data.</text>
</comment>
<dbReference type="Pfam" id="PF13432">
    <property type="entry name" value="TPR_16"/>
    <property type="match status" value="1"/>
</dbReference>
<dbReference type="Gene3D" id="1.25.40.1010">
    <property type="match status" value="1"/>
</dbReference>
<keyword evidence="2" id="KW-0802">TPR repeat</keyword>
<dbReference type="PANTHER" id="PTHR22767">
    <property type="entry name" value="N-TERMINAL ACETYLTRANSFERASE-RELATED"/>
    <property type="match status" value="1"/>
</dbReference>
<evidence type="ECO:0000256" key="2">
    <source>
        <dbReference type="ARBA" id="ARBA00022803"/>
    </source>
</evidence>
<dbReference type="SMART" id="SM00028">
    <property type="entry name" value="TPR"/>
    <property type="match status" value="5"/>
</dbReference>
<dbReference type="Pfam" id="PF12569">
    <property type="entry name" value="NatA_aux_su"/>
    <property type="match status" value="1"/>
</dbReference>
<organism evidence="3 4">
    <name type="scientific">Diutina rugosa</name>
    <name type="common">Yeast</name>
    <name type="synonym">Candida rugosa</name>
    <dbReference type="NCBI Taxonomy" id="5481"/>
    <lineage>
        <taxon>Eukaryota</taxon>
        <taxon>Fungi</taxon>
        <taxon>Dikarya</taxon>
        <taxon>Ascomycota</taxon>
        <taxon>Saccharomycotina</taxon>
        <taxon>Pichiomycetes</taxon>
        <taxon>Debaryomycetaceae</taxon>
        <taxon>Diutina</taxon>
    </lineage>
</organism>
<dbReference type="VEuPathDB" id="FungiDB:DIURU_005207"/>
<reference evidence="3 4" key="1">
    <citation type="submission" date="2019-07" db="EMBL/GenBank/DDBJ databases">
        <title>Genome assembly of two rare yeast pathogens: Diutina rugosa and Trichomonascus ciferrii.</title>
        <authorList>
            <person name="Mixao V."/>
            <person name="Saus E."/>
            <person name="Hansen A."/>
            <person name="Lass-Flor C."/>
            <person name="Gabaldon T."/>
        </authorList>
    </citation>
    <scope>NUCLEOTIDE SEQUENCE [LARGE SCALE GENOMIC DNA]</scope>
    <source>
        <strain evidence="3 4">CBS 613</strain>
    </source>
</reference>
<dbReference type="GO" id="GO:0031415">
    <property type="term" value="C:NatA complex"/>
    <property type="evidence" value="ECO:0007669"/>
    <property type="project" value="TreeGrafter"/>
</dbReference>
<dbReference type="PIRSF" id="PIRSF000422">
    <property type="entry name" value="N-terminal-AcTrfase-A_aux_su"/>
    <property type="match status" value="1"/>
</dbReference>
<name>A0A642UGS5_DIURU</name>
<dbReference type="OrthoDB" id="10263032at2759"/>
<dbReference type="Proteomes" id="UP000449547">
    <property type="component" value="Unassembled WGS sequence"/>
</dbReference>
<dbReference type="InterPro" id="IPR021183">
    <property type="entry name" value="NatA_aux_su"/>
</dbReference>